<accession>A0A177ALI5</accession>
<dbReference type="Proteomes" id="UP000077154">
    <property type="component" value="Unassembled WGS sequence"/>
</dbReference>
<proteinExistence type="predicted"/>
<protein>
    <recommendedName>
        <fullName evidence="4">MARVEL domain-containing protein</fullName>
    </recommendedName>
</protein>
<dbReference type="PANTHER" id="PTHR37451">
    <property type="entry name" value="MARVEL DOMAIN"/>
    <property type="match status" value="1"/>
</dbReference>
<dbReference type="VEuPathDB" id="FungiDB:GMDG_02427"/>
<keyword evidence="2" id="KW-0812">Transmembrane</keyword>
<feature type="transmembrane region" description="Helical" evidence="2">
    <location>
        <begin position="74"/>
        <end position="98"/>
    </location>
</feature>
<dbReference type="AlphaFoldDB" id="A0A177ALI5"/>
<evidence type="ECO:0000256" key="1">
    <source>
        <dbReference type="SAM" id="MobiDB-lite"/>
    </source>
</evidence>
<dbReference type="PANTHER" id="PTHR37451:SF3">
    <property type="entry name" value="MARVEL DOMAIN-CONTAINING PROTEIN"/>
    <property type="match status" value="1"/>
</dbReference>
<feature type="compositionally biased region" description="Basic and acidic residues" evidence="1">
    <location>
        <begin position="168"/>
        <end position="193"/>
    </location>
</feature>
<feature type="region of interest" description="Disordered" evidence="1">
    <location>
        <begin position="168"/>
        <end position="258"/>
    </location>
</feature>
<dbReference type="eggNOG" id="ENOG502S5J2">
    <property type="taxonomic scope" value="Eukaryota"/>
</dbReference>
<feature type="transmembrane region" description="Helical" evidence="2">
    <location>
        <begin position="118"/>
        <end position="140"/>
    </location>
</feature>
<name>A0A177ALI5_9PEZI</name>
<organism evidence="3">
    <name type="scientific">Pseudogymnoascus destructans</name>
    <dbReference type="NCBI Taxonomy" id="655981"/>
    <lineage>
        <taxon>Eukaryota</taxon>
        <taxon>Fungi</taxon>
        <taxon>Dikarya</taxon>
        <taxon>Ascomycota</taxon>
        <taxon>Pezizomycotina</taxon>
        <taxon>Leotiomycetes</taxon>
        <taxon>Thelebolales</taxon>
        <taxon>Thelebolaceae</taxon>
        <taxon>Pseudogymnoascus</taxon>
    </lineage>
</organism>
<feature type="transmembrane region" description="Helical" evidence="2">
    <location>
        <begin position="12"/>
        <end position="33"/>
    </location>
</feature>
<sequence>MALTSHLPRIKTGLHGAQALLTLVALCITIAYMVGRSRNGGPIQWYIALCFLSIPPMIYNSMTLVFARSRSWGNAYVFAGLDVLFAILWLSAFASVAAWNNNGYCFGACNFSKTMVGFGFLIFALWVLTSVISVYGAIYYRNHGSLPGARIPNNAAMIDPDREAFSTTPHDDEYAPVHGNDKDELDRLGRFDSELPGSSSSHPFEPASYDNAFARPGADDEHESPYSGGYKPSTVGPDTDTSYGGAAGGRAQFPNAPY</sequence>
<dbReference type="OrthoDB" id="5284712at2759"/>
<gene>
    <name evidence="3" type="ORF">VC83_01333</name>
</gene>
<evidence type="ECO:0000256" key="2">
    <source>
        <dbReference type="SAM" id="Phobius"/>
    </source>
</evidence>
<feature type="transmembrane region" description="Helical" evidence="2">
    <location>
        <begin position="45"/>
        <end position="67"/>
    </location>
</feature>
<dbReference type="GeneID" id="36284424"/>
<dbReference type="EMBL" id="KV441388">
    <property type="protein sequence ID" value="OAF62034.1"/>
    <property type="molecule type" value="Genomic_DNA"/>
</dbReference>
<keyword evidence="2" id="KW-1133">Transmembrane helix</keyword>
<evidence type="ECO:0000313" key="3">
    <source>
        <dbReference type="EMBL" id="OAF62034.1"/>
    </source>
</evidence>
<dbReference type="RefSeq" id="XP_024327308.1">
    <property type="nucleotide sequence ID" value="XM_024465016.1"/>
</dbReference>
<reference evidence="3" key="1">
    <citation type="submission" date="2016-03" db="EMBL/GenBank/DDBJ databases">
        <title>Updated assembly of Pseudogymnoascus destructans, the fungus causing white-nose syndrome of bats.</title>
        <authorList>
            <person name="Palmer J.M."/>
            <person name="Drees K.P."/>
            <person name="Foster J.T."/>
            <person name="Lindner D.L."/>
        </authorList>
    </citation>
    <scope>NUCLEOTIDE SEQUENCE [LARGE SCALE GENOMIC DNA]</scope>
    <source>
        <strain evidence="3">20631-21</strain>
    </source>
</reference>
<keyword evidence="2" id="KW-0472">Membrane</keyword>
<evidence type="ECO:0008006" key="4">
    <source>
        <dbReference type="Google" id="ProtNLM"/>
    </source>
</evidence>